<keyword evidence="2" id="KW-1185">Reference proteome</keyword>
<name>A0A0N0UGJ4_9BACL</name>
<sequence>MNLINKLLPQYPEMVYVRIRIDDTGVGVGVDVTDRLNEIIAEEGLTYEVIPINNGSSSLDEYYGNVGLY</sequence>
<dbReference type="AlphaFoldDB" id="A0A0N0UGJ4"/>
<protein>
    <submittedName>
        <fullName evidence="1">Uncharacterized protein</fullName>
    </submittedName>
</protein>
<reference evidence="1 2" key="1">
    <citation type="submission" date="2015-08" db="EMBL/GenBank/DDBJ databases">
        <title>Draft genome sequence of cellulolytic and xylanolytic Paenibacillus sp. A59, isolated from a decaying forest soil from Patagonia, Argentina.</title>
        <authorList>
            <person name="Ghio S."/>
            <person name="Caceres A.M."/>
            <person name="Talia P."/>
            <person name="Grasso D."/>
            <person name="Campos E."/>
        </authorList>
    </citation>
    <scope>NUCLEOTIDE SEQUENCE [LARGE SCALE GENOMIC DNA]</scope>
    <source>
        <strain evidence="1 2">A59</strain>
    </source>
</reference>
<dbReference type="PATRIC" id="fig|1705561.3.peg.6459"/>
<dbReference type="OrthoDB" id="9775154at2"/>
<accession>A0A0N0UGJ4</accession>
<comment type="caution">
    <text evidence="1">The sequence shown here is derived from an EMBL/GenBank/DDBJ whole genome shotgun (WGS) entry which is preliminary data.</text>
</comment>
<dbReference type="EMBL" id="LITU01000083">
    <property type="protein sequence ID" value="KOY12735.1"/>
    <property type="molecule type" value="Genomic_DNA"/>
</dbReference>
<dbReference type="Proteomes" id="UP000037688">
    <property type="component" value="Unassembled WGS sequence"/>
</dbReference>
<evidence type="ECO:0000313" key="1">
    <source>
        <dbReference type="EMBL" id="KOY12735.1"/>
    </source>
</evidence>
<evidence type="ECO:0000313" key="2">
    <source>
        <dbReference type="Proteomes" id="UP000037688"/>
    </source>
</evidence>
<proteinExistence type="predicted"/>
<organism evidence="1 2">
    <name type="scientific">Paenibacillus xylanivorans</name>
    <dbReference type="NCBI Taxonomy" id="1705561"/>
    <lineage>
        <taxon>Bacteria</taxon>
        <taxon>Bacillati</taxon>
        <taxon>Bacillota</taxon>
        <taxon>Bacilli</taxon>
        <taxon>Bacillales</taxon>
        <taxon>Paenibacillaceae</taxon>
        <taxon>Paenibacillus</taxon>
    </lineage>
</organism>
<gene>
    <name evidence="1" type="ORF">AMS66_30545</name>
</gene>